<comment type="caution">
    <text evidence="1">The sequence shown here is derived from an EMBL/GenBank/DDBJ whole genome shotgun (WGS) entry which is preliminary data.</text>
</comment>
<dbReference type="Proteomes" id="UP000639403">
    <property type="component" value="Unassembled WGS sequence"/>
</dbReference>
<reference evidence="1" key="2">
    <citation type="journal article" name="Front. Microbiol.">
        <title>Degradative Capacity of Two Strains of Rhodonia placenta: From Phenotype to Genotype.</title>
        <authorList>
            <person name="Kolle M."/>
            <person name="Horta M.A.C."/>
            <person name="Nowrousian M."/>
            <person name="Ohm R.A."/>
            <person name="Benz J.P."/>
            <person name="Pilgard A."/>
        </authorList>
    </citation>
    <scope>NUCLEOTIDE SEQUENCE</scope>
    <source>
        <strain evidence="1">FPRL280</strain>
    </source>
</reference>
<dbReference type="EMBL" id="JADOXO010000699">
    <property type="protein sequence ID" value="KAF9801169.1"/>
    <property type="molecule type" value="Genomic_DNA"/>
</dbReference>
<organism evidence="1 3">
    <name type="scientific">Rhodonia placenta</name>
    <dbReference type="NCBI Taxonomy" id="104341"/>
    <lineage>
        <taxon>Eukaryota</taxon>
        <taxon>Fungi</taxon>
        <taxon>Dikarya</taxon>
        <taxon>Basidiomycota</taxon>
        <taxon>Agaricomycotina</taxon>
        <taxon>Agaricomycetes</taxon>
        <taxon>Polyporales</taxon>
        <taxon>Adustoporiaceae</taxon>
        <taxon>Rhodonia</taxon>
    </lineage>
</organism>
<protein>
    <submittedName>
        <fullName evidence="1">Uncharacterized protein</fullName>
    </submittedName>
</protein>
<name>A0A8H7NSX1_9APHY</name>
<evidence type="ECO:0000313" key="2">
    <source>
        <dbReference type="EMBL" id="KAF9803981.1"/>
    </source>
</evidence>
<dbReference type="AlphaFoldDB" id="A0A8H7NSX1"/>
<gene>
    <name evidence="2" type="ORF">IEO21_09497</name>
    <name evidence="1" type="ORF">IEO21_10192</name>
</gene>
<sequence length="37" mass="4369">MGRCTVQCRRQEHCTELCEMRHRLQGPRLQGILCRVA</sequence>
<accession>A0A8H7NSX1</accession>
<evidence type="ECO:0000313" key="1">
    <source>
        <dbReference type="EMBL" id="KAF9801169.1"/>
    </source>
</evidence>
<reference evidence="1" key="1">
    <citation type="submission" date="2020-11" db="EMBL/GenBank/DDBJ databases">
        <authorList>
            <person name="Koelle M."/>
            <person name="Horta M.A.C."/>
            <person name="Nowrousian M."/>
            <person name="Ohm R.A."/>
            <person name="Benz P."/>
            <person name="Pilgard A."/>
        </authorList>
    </citation>
    <scope>NUCLEOTIDE SEQUENCE</scope>
    <source>
        <strain evidence="1">FPRL280</strain>
    </source>
</reference>
<dbReference type="EMBL" id="JADOXO010000462">
    <property type="protein sequence ID" value="KAF9803981.1"/>
    <property type="molecule type" value="Genomic_DNA"/>
</dbReference>
<proteinExistence type="predicted"/>
<evidence type="ECO:0000313" key="3">
    <source>
        <dbReference type="Proteomes" id="UP000639403"/>
    </source>
</evidence>